<gene>
    <name evidence="1" type="ORF">DARMORV10_A01P19620.1</name>
</gene>
<sequence length="126" mass="14740">MKKKKRTRMGLMRMLVRENRYIFREKGSKVLQAIYSGVTEALPSSFFFLFLNILEATYLAHSGEIHDMILSDPKRDFPNDPEYWNWLARNEMSGGISKETVIESANLQMQNGIQVNLTFTYVYAYK</sequence>
<protein>
    <submittedName>
        <fullName evidence="1">(rape) hypothetical protein</fullName>
    </submittedName>
</protein>
<organism evidence="1">
    <name type="scientific">Brassica napus</name>
    <name type="common">Rape</name>
    <dbReference type="NCBI Taxonomy" id="3708"/>
    <lineage>
        <taxon>Eukaryota</taxon>
        <taxon>Viridiplantae</taxon>
        <taxon>Streptophyta</taxon>
        <taxon>Embryophyta</taxon>
        <taxon>Tracheophyta</taxon>
        <taxon>Spermatophyta</taxon>
        <taxon>Magnoliopsida</taxon>
        <taxon>eudicotyledons</taxon>
        <taxon>Gunneridae</taxon>
        <taxon>Pentapetalae</taxon>
        <taxon>rosids</taxon>
        <taxon>malvids</taxon>
        <taxon>Brassicales</taxon>
        <taxon>Brassicaceae</taxon>
        <taxon>Brassiceae</taxon>
        <taxon>Brassica</taxon>
    </lineage>
</organism>
<dbReference type="EMBL" id="HG994355">
    <property type="protein sequence ID" value="CAF2150469.1"/>
    <property type="molecule type" value="Genomic_DNA"/>
</dbReference>
<name>A0A816XRV0_BRANA</name>
<dbReference type="Gramene" id="CDX89195">
    <property type="protein sequence ID" value="CDX89195"/>
    <property type="gene ID" value="GSBRNA2T00149373001"/>
</dbReference>
<proteinExistence type="predicted"/>
<accession>A0A816XRV0</accession>
<evidence type="ECO:0000313" key="1">
    <source>
        <dbReference type="EMBL" id="CAF2150469.1"/>
    </source>
</evidence>
<reference evidence="1" key="1">
    <citation type="submission" date="2021-01" db="EMBL/GenBank/DDBJ databases">
        <authorList>
            <consortium name="Genoscope - CEA"/>
            <person name="William W."/>
        </authorList>
    </citation>
    <scope>NUCLEOTIDE SEQUENCE</scope>
</reference>
<dbReference type="Proteomes" id="UP001295469">
    <property type="component" value="Chromosome A01"/>
</dbReference>
<dbReference type="AlphaFoldDB" id="A0A816XRV0"/>